<reference evidence="3" key="1">
    <citation type="submission" date="2016-06" db="EMBL/GenBank/DDBJ databases">
        <authorList>
            <person name="Nascimento L."/>
            <person name="Pereira R.V."/>
            <person name="Martins L.F."/>
            <person name="Quaggio R.B."/>
            <person name="Silva A.M."/>
            <person name="Setubal J.C."/>
        </authorList>
    </citation>
    <scope>NUCLEOTIDE SEQUENCE [LARGE SCALE GENOMIC DNA]</scope>
</reference>
<dbReference type="NCBIfam" id="TIGR02862">
    <property type="entry name" value="spore_BofA"/>
    <property type="match status" value="1"/>
</dbReference>
<proteinExistence type="predicted"/>
<dbReference type="AlphaFoldDB" id="A0A1Y3PM01"/>
<dbReference type="InterPro" id="IPR010001">
    <property type="entry name" value="BofA"/>
</dbReference>
<comment type="caution">
    <text evidence="2">The sequence shown here is derived from an EMBL/GenBank/DDBJ whole genome shotgun (WGS) entry which is preliminary data.</text>
</comment>
<dbReference type="Pfam" id="PF07441">
    <property type="entry name" value="BofA"/>
    <property type="match status" value="1"/>
</dbReference>
<keyword evidence="1" id="KW-0472">Membrane</keyword>
<dbReference type="EMBL" id="LZRT01000107">
    <property type="protein sequence ID" value="OUM85329.1"/>
    <property type="molecule type" value="Genomic_DNA"/>
</dbReference>
<dbReference type="Proteomes" id="UP000196475">
    <property type="component" value="Unassembled WGS sequence"/>
</dbReference>
<evidence type="ECO:0000313" key="3">
    <source>
        <dbReference type="Proteomes" id="UP000196475"/>
    </source>
</evidence>
<sequence>MAAGSWLALSILVVTGILLVVPGARTGLRWAARGGIQIALGALFLFLLNTVGGLFQFHLPINLFTSAVVGLLGLPGLGALFVIQWMVAG</sequence>
<protein>
    <recommendedName>
        <fullName evidence="4">Pro-sigmaK processing inhibitor BofA</fullName>
    </recommendedName>
</protein>
<evidence type="ECO:0000313" key="2">
    <source>
        <dbReference type="EMBL" id="OUM85329.1"/>
    </source>
</evidence>
<evidence type="ECO:0008006" key="4">
    <source>
        <dbReference type="Google" id="ProtNLM"/>
    </source>
</evidence>
<name>A0A1Y3PM01_9BACI</name>
<evidence type="ECO:0000256" key="1">
    <source>
        <dbReference type="SAM" id="Phobius"/>
    </source>
</evidence>
<feature type="transmembrane region" description="Helical" evidence="1">
    <location>
        <begin position="6"/>
        <end position="24"/>
    </location>
</feature>
<accession>A0A1Y3PM01</accession>
<feature type="transmembrane region" description="Helical" evidence="1">
    <location>
        <begin position="63"/>
        <end position="87"/>
    </location>
</feature>
<keyword evidence="1" id="KW-1133">Transmembrane helix</keyword>
<keyword evidence="1" id="KW-0812">Transmembrane</keyword>
<gene>
    <name evidence="2" type="ORF">BAA01_14925</name>
</gene>
<feature type="transmembrane region" description="Helical" evidence="1">
    <location>
        <begin position="36"/>
        <end position="57"/>
    </location>
</feature>
<organism evidence="2 3">
    <name type="scientific">Bacillus thermozeamaize</name>
    <dbReference type="NCBI Taxonomy" id="230954"/>
    <lineage>
        <taxon>Bacteria</taxon>
        <taxon>Bacillati</taxon>
        <taxon>Bacillota</taxon>
        <taxon>Bacilli</taxon>
        <taxon>Bacillales</taxon>
        <taxon>Bacillaceae</taxon>
        <taxon>Bacillus</taxon>
    </lineage>
</organism>